<name>A0A0F9BQV9_9ZZZZ</name>
<dbReference type="EMBL" id="LAZR01039748">
    <property type="protein sequence ID" value="KKL16232.1"/>
    <property type="molecule type" value="Genomic_DNA"/>
</dbReference>
<dbReference type="AlphaFoldDB" id="A0A0F9BQV9"/>
<accession>A0A0F9BQV9</accession>
<comment type="caution">
    <text evidence="1">The sequence shown here is derived from an EMBL/GenBank/DDBJ whole genome shotgun (WGS) entry which is preliminary data.</text>
</comment>
<evidence type="ECO:0000313" key="1">
    <source>
        <dbReference type="EMBL" id="KKL16232.1"/>
    </source>
</evidence>
<protein>
    <submittedName>
        <fullName evidence="1">Uncharacterized protein</fullName>
    </submittedName>
</protein>
<proteinExistence type="predicted"/>
<sequence length="213" mass="24052">MSNSLWTTYKVSIAFRNGIAGSIPLDENIARRYIDLYGEGVSNMLKLGKKREGELSEEHIDAYLRAATTVFRIDEQGPYIRDFQVRAMLRDASKMLNEVGARAGLLAFTIANGGVAMPERMHFKEEPRRAERPVAPEHKGRRKATLAVFQVIDGATLTFPVQVVKNEAISFDLFKRMWRVAQEIGLGGFRHLGYGKFDLKELRRCNSKEAESA</sequence>
<reference evidence="1" key="1">
    <citation type="journal article" date="2015" name="Nature">
        <title>Complex archaea that bridge the gap between prokaryotes and eukaryotes.</title>
        <authorList>
            <person name="Spang A."/>
            <person name="Saw J.H."/>
            <person name="Jorgensen S.L."/>
            <person name="Zaremba-Niedzwiedzka K."/>
            <person name="Martijn J."/>
            <person name="Lind A.E."/>
            <person name="van Eijk R."/>
            <person name="Schleper C."/>
            <person name="Guy L."/>
            <person name="Ettema T.J."/>
        </authorList>
    </citation>
    <scope>NUCLEOTIDE SEQUENCE</scope>
</reference>
<organism evidence="1">
    <name type="scientific">marine sediment metagenome</name>
    <dbReference type="NCBI Taxonomy" id="412755"/>
    <lineage>
        <taxon>unclassified sequences</taxon>
        <taxon>metagenomes</taxon>
        <taxon>ecological metagenomes</taxon>
    </lineage>
</organism>
<gene>
    <name evidence="1" type="ORF">LCGC14_2497660</name>
</gene>